<dbReference type="PROSITE" id="PS00138">
    <property type="entry name" value="SUBTILASE_SER"/>
    <property type="match status" value="1"/>
</dbReference>
<dbReference type="PANTHER" id="PTHR43399">
    <property type="entry name" value="SUBTILISIN-RELATED"/>
    <property type="match status" value="1"/>
</dbReference>
<feature type="domain" description="Peptidase S8/S53" evidence="7">
    <location>
        <begin position="87"/>
        <end position="362"/>
    </location>
</feature>
<dbReference type="InterPro" id="IPR034061">
    <property type="entry name" value="Peptidases_S8_Autotransporter"/>
</dbReference>
<reference evidence="8 9" key="1">
    <citation type="journal article" date="2014" name="Int. J. Syst. Evol. Microbiol.">
        <title>Complete genome sequence of Corynebacterium casei LMG S-19264T (=DSM 44701T), isolated from a smear-ripened cheese.</title>
        <authorList>
            <consortium name="US DOE Joint Genome Institute (JGI-PGF)"/>
            <person name="Walter F."/>
            <person name="Albersmeier A."/>
            <person name="Kalinowski J."/>
            <person name="Ruckert C."/>
        </authorList>
    </citation>
    <scope>NUCLEOTIDE SEQUENCE [LARGE SCALE GENOMIC DNA]</scope>
    <source>
        <strain evidence="8 9">CGMCC 1.15896</strain>
    </source>
</reference>
<dbReference type="Pfam" id="PF00082">
    <property type="entry name" value="Peptidase_S8"/>
    <property type="match status" value="1"/>
</dbReference>
<keyword evidence="3" id="KW-0732">Signal</keyword>
<evidence type="ECO:0000256" key="2">
    <source>
        <dbReference type="ARBA" id="ARBA00022670"/>
    </source>
</evidence>
<keyword evidence="2 6" id="KW-0645">Protease</keyword>
<dbReference type="InterPro" id="IPR051048">
    <property type="entry name" value="Peptidase_S8/S53_subtilisin"/>
</dbReference>
<dbReference type="InterPro" id="IPR000209">
    <property type="entry name" value="Peptidase_S8/S53_dom"/>
</dbReference>
<dbReference type="InterPro" id="IPR023828">
    <property type="entry name" value="Peptidase_S8_Ser-AS"/>
</dbReference>
<comment type="caution">
    <text evidence="8">The sequence shown here is derived from an EMBL/GenBank/DDBJ whole genome shotgun (WGS) entry which is preliminary data.</text>
</comment>
<feature type="active site" description="Charge relay system" evidence="6">
    <location>
        <position position="329"/>
    </location>
</feature>
<dbReference type="Gene3D" id="3.40.50.200">
    <property type="entry name" value="Peptidase S8/S53 domain"/>
    <property type="match status" value="1"/>
</dbReference>
<dbReference type="InterPro" id="IPR022398">
    <property type="entry name" value="Peptidase_S8_His-AS"/>
</dbReference>
<dbReference type="PROSITE" id="PS51892">
    <property type="entry name" value="SUBTILASE"/>
    <property type="match status" value="1"/>
</dbReference>
<keyword evidence="5 6" id="KW-0720">Serine protease</keyword>
<gene>
    <name evidence="8" type="ORF">GCM10011499_16890</name>
</gene>
<dbReference type="CDD" id="cd04848">
    <property type="entry name" value="Peptidases_S8_Autotransporter_serine_protease_like"/>
    <property type="match status" value="1"/>
</dbReference>
<accession>A0A916R9J5</accession>
<evidence type="ECO:0000256" key="3">
    <source>
        <dbReference type="ARBA" id="ARBA00022729"/>
    </source>
</evidence>
<dbReference type="AlphaFoldDB" id="A0A916R9J5"/>
<dbReference type="InterPro" id="IPR036852">
    <property type="entry name" value="Peptidase_S8/S53_dom_sf"/>
</dbReference>
<evidence type="ECO:0000259" key="7">
    <source>
        <dbReference type="Pfam" id="PF00082"/>
    </source>
</evidence>
<dbReference type="Proteomes" id="UP000596977">
    <property type="component" value="Unassembled WGS sequence"/>
</dbReference>
<evidence type="ECO:0000256" key="4">
    <source>
        <dbReference type="ARBA" id="ARBA00022801"/>
    </source>
</evidence>
<keyword evidence="9" id="KW-1185">Reference proteome</keyword>
<evidence type="ECO:0000313" key="8">
    <source>
        <dbReference type="EMBL" id="GGA47687.1"/>
    </source>
</evidence>
<dbReference type="PRINTS" id="PR00723">
    <property type="entry name" value="SUBTILISIN"/>
</dbReference>
<comment type="similarity">
    <text evidence="1 6">Belongs to the peptidase S8 family.</text>
</comment>
<protein>
    <recommendedName>
        <fullName evidence="7">Peptidase S8/S53 domain-containing protein</fullName>
    </recommendedName>
</protein>
<name>A0A916R9J5_9HYPH</name>
<feature type="active site" description="Charge relay system" evidence="6">
    <location>
        <position position="96"/>
    </location>
</feature>
<proteinExistence type="inferred from homology"/>
<evidence type="ECO:0000256" key="5">
    <source>
        <dbReference type="ARBA" id="ARBA00022825"/>
    </source>
</evidence>
<dbReference type="PROSITE" id="PS00137">
    <property type="entry name" value="SUBTILASE_HIS"/>
    <property type="match status" value="1"/>
</dbReference>
<feature type="active site" description="Charge relay system" evidence="6">
    <location>
        <position position="123"/>
    </location>
</feature>
<dbReference type="GO" id="GO:0006508">
    <property type="term" value="P:proteolysis"/>
    <property type="evidence" value="ECO:0007669"/>
    <property type="project" value="UniProtKB-KW"/>
</dbReference>
<dbReference type="EMBL" id="BMKB01000002">
    <property type="protein sequence ID" value="GGA47687.1"/>
    <property type="molecule type" value="Genomic_DNA"/>
</dbReference>
<evidence type="ECO:0000313" key="9">
    <source>
        <dbReference type="Proteomes" id="UP000596977"/>
    </source>
</evidence>
<evidence type="ECO:0000256" key="6">
    <source>
        <dbReference type="PROSITE-ProRule" id="PRU01240"/>
    </source>
</evidence>
<dbReference type="SUPFAM" id="SSF52743">
    <property type="entry name" value="Subtilisin-like"/>
    <property type="match status" value="1"/>
</dbReference>
<evidence type="ECO:0000256" key="1">
    <source>
        <dbReference type="ARBA" id="ARBA00011073"/>
    </source>
</evidence>
<sequence>MLCLALAACGGGGSGGGGDWSPPSGSGNWHTLDYSGNFNSTLANQIRNSARYQFVDYDLGGFIGHPYTAARLHIAMSAGLTGKRPNGQGHWVHVVDEGFRKTHEVFAGTVFNTAYDPAAPAHHGTHVASLIGANAGEMMGVAPDVRLVLTSGNFNPDYLAQATLHAANLGAVAQNNSWGYNKRAALGGGELLISEVQDRMATHNVSAATALKHFYGSDTVHWNSYIAALDQFQNNGVIVWALSNDETLNDPHDADATAGFAVLFPQLSESYITVANALVNYDGNLNITAIDRLSSICGATAQHCITADGTTWAASAVGNNTYASGTGTSYAAPIVTGSVALLAEAFPNLSPRDWTRRLLASANMDIPGFSSDGTVNFGNGIVKSYDWEFGHGFLDVAAALSPIGNVSYLSNGSTIETAERHLVDNTLLRGSSAFGDGLARGLSDVDMVVYDDLNGDFALSAFDLSLGNMVTSSRSSVATSRAIPRITPVSNTNAIIDRGSWGLDQLQSSESVEMGNWSFGISAVDGHEFLQDSLGLSSENVAGSSVLSFAQDTSAVVSRYNFEGGAVETFGFIGTHSETLDGSLSGIGGVLSLDFDPVTIKFGATRLAEQGAFLGMTANGGFGAPADTAISTFSLSASTELSQAIALFGGIEYGIAAGGAGTGLLASVDEASFTGYQLGLRFADLWADKDRLTFTLSQPLRVESGAMSFMVPHRDPDGNLTYERVDTTLQTSGRQVDLGLSYEFSPFEQSVLEFGFVYSADAGHIAGNEAAAVAAAFRHSY</sequence>
<dbReference type="PANTHER" id="PTHR43399:SF4">
    <property type="entry name" value="CELL WALL-ASSOCIATED PROTEASE"/>
    <property type="match status" value="1"/>
</dbReference>
<keyword evidence="4 6" id="KW-0378">Hydrolase</keyword>
<dbReference type="GO" id="GO:0004252">
    <property type="term" value="F:serine-type endopeptidase activity"/>
    <property type="evidence" value="ECO:0007669"/>
    <property type="project" value="UniProtKB-UniRule"/>
</dbReference>
<organism evidence="8 9">
    <name type="scientific">Pelagibacterium lentulum</name>
    <dbReference type="NCBI Taxonomy" id="2029865"/>
    <lineage>
        <taxon>Bacteria</taxon>
        <taxon>Pseudomonadati</taxon>
        <taxon>Pseudomonadota</taxon>
        <taxon>Alphaproteobacteria</taxon>
        <taxon>Hyphomicrobiales</taxon>
        <taxon>Devosiaceae</taxon>
        <taxon>Pelagibacterium</taxon>
    </lineage>
</organism>
<dbReference type="InterPro" id="IPR015500">
    <property type="entry name" value="Peptidase_S8_subtilisin-rel"/>
</dbReference>